<dbReference type="Gene3D" id="3.40.50.140">
    <property type="match status" value="1"/>
</dbReference>
<sequence length="962" mass="103986">MPPTKTATTGTDTGIEPAAETAGGTRAPSRRRTAAAGGRPLVIVESPKKAEMIGKFLGAGYMVEASVGHIRDLPRNAADVPAEHKGAAWARLGVDVDNGFEPLYVVSPDRRQQVSRLKQLVKEASEVYLATDEDREGEAIAWHLVDTLKPRVPVRRMVFHEITPEAIARAVANPRELDTALVDAQETRRILDRLYGYEVSPVLWKKVLPRLSAGRVQSVATRIVVERERERMAFHAAGYWSLEGTFAVPGKAAGTDEGEPTTLRAKLVSVDDSRVATGRDFDPATGRVTGEVVHLDEAGARGLAARLEGRQVGVSRVDEKPYRRRPYAPFTTSSLQMDAGRKLGWSSAQVMRVAQRLYENGHITYMRTDSTNLSNEAINAARTQARELYGDAYVPAEARRYAKKAKGAQEAHEAIRPAGDSFRTPGQLAGQLARDEFRLYELIWQRTVASQMADAVGQTVSIRLAGRSATDEAVEFTASGRTITFPGFLRAYVESRDEGNGASTDDDQGSDDAERRLPRVERGQQLDTRQLDAKGHTTSPPSRYTEPSLVARLEELGIGRPSTYASIMQTIQDRGYVWKKGAALVPSFVAFAVVNLLEQHFAQLVDYDFTASLEEELDEIAGGTLQRVTWLTEFYFGGEGGHAGAIARSGGLKQVIGQRLEEIDARGVNSIPLRATGPAGEPVVVRVGRYGPYLQAGEDGGRVSIPEELAPDELTAEKVTELLAAPSSDRELGTDPESGHPVVVKAGRYGPYVTTVVPEGSKDAPRTGSLFASMSPETLTLDDALKLLSLPRTVGSAPDGEEIQALNGRYGPYLKKGTDSRSIEGEDKLFSVTLEEALAIFAQPKQRGRAAAKAPLKELGPDPVTEGAITVREGRFGPYVTDGETNASLRKGDDVESITLERAAELLADRRSAPKKPARKTTAKKTPAKKTPAKKTTAKKTTAKKAPAAKKAASSADAVPLA</sequence>
<evidence type="ECO:0000256" key="2">
    <source>
        <dbReference type="ARBA" id="ARBA00009446"/>
    </source>
</evidence>
<keyword evidence="4" id="KW-0460">Magnesium</keyword>
<evidence type="ECO:0000256" key="9">
    <source>
        <dbReference type="SAM" id="MobiDB-lite"/>
    </source>
</evidence>
<dbReference type="InterPro" id="IPR028612">
    <property type="entry name" value="Topoisom_1_IA"/>
</dbReference>
<proteinExistence type="inferred from homology"/>
<gene>
    <name evidence="8" type="primary">topA</name>
    <name evidence="12" type="ORF">SAMN05660991_04483</name>
</gene>
<dbReference type="InterPro" id="IPR013826">
    <property type="entry name" value="Topo_IA_cen_sub3"/>
</dbReference>
<protein>
    <recommendedName>
        <fullName evidence="8">DNA topoisomerase 1</fullName>
        <ecNumber evidence="8">5.6.2.1</ecNumber>
    </recommendedName>
    <alternativeName>
        <fullName evidence="8">DNA topoisomerase I</fullName>
    </alternativeName>
</protein>
<feature type="compositionally biased region" description="Basic residues" evidence="9">
    <location>
        <begin position="913"/>
        <end position="943"/>
    </location>
</feature>
<dbReference type="SMART" id="SM00437">
    <property type="entry name" value="TOP1Ac"/>
    <property type="match status" value="1"/>
</dbReference>
<feature type="site" description="Interaction with DNA" evidence="8">
    <location>
        <position position="188"/>
    </location>
</feature>
<dbReference type="Pfam" id="PF01751">
    <property type="entry name" value="Toprim"/>
    <property type="match status" value="1"/>
</dbReference>
<feature type="site" description="Interaction with DNA" evidence="8">
    <location>
        <position position="192"/>
    </location>
</feature>
<dbReference type="EC" id="5.6.2.1" evidence="8"/>
<dbReference type="InterPro" id="IPR023405">
    <property type="entry name" value="Topo_IA_core_domain"/>
</dbReference>
<dbReference type="InterPro" id="IPR025589">
    <property type="entry name" value="Toprim_C_rpt"/>
</dbReference>
<feature type="domain" description="Toprim" evidence="10">
    <location>
        <begin position="39"/>
        <end position="163"/>
    </location>
</feature>
<dbReference type="InterPro" id="IPR005733">
    <property type="entry name" value="TopoI_bac-type"/>
</dbReference>
<keyword evidence="6 8" id="KW-0238">DNA-binding</keyword>
<reference evidence="13" key="1">
    <citation type="submission" date="2016-10" db="EMBL/GenBank/DDBJ databases">
        <authorList>
            <person name="Varghese N."/>
            <person name="Submissions S."/>
        </authorList>
    </citation>
    <scope>NUCLEOTIDE SEQUENCE [LARGE SCALE GENOMIC DNA]</scope>
    <source>
        <strain evidence="13">DSM 45413</strain>
    </source>
</reference>
<dbReference type="InterPro" id="IPR003601">
    <property type="entry name" value="Topo_IA_2"/>
</dbReference>
<dbReference type="Gene3D" id="1.10.290.10">
    <property type="entry name" value="Topoisomerase I, domain 4"/>
    <property type="match status" value="1"/>
</dbReference>
<dbReference type="PANTHER" id="PTHR42785">
    <property type="entry name" value="DNA TOPOISOMERASE, TYPE IA, CORE"/>
    <property type="match status" value="1"/>
</dbReference>
<comment type="similarity">
    <text evidence="2 8">Belongs to the type IA topoisomerase family.</text>
</comment>
<dbReference type="HAMAP" id="MF_00952">
    <property type="entry name" value="Topoisom_1_prok"/>
    <property type="match status" value="1"/>
</dbReference>
<dbReference type="SUPFAM" id="SSF56712">
    <property type="entry name" value="Prokaryotic type I DNA topoisomerase"/>
    <property type="match status" value="1"/>
</dbReference>
<feature type="region of interest" description="Disordered" evidence="9">
    <location>
        <begin position="496"/>
        <end position="545"/>
    </location>
</feature>
<dbReference type="Proteomes" id="UP000198960">
    <property type="component" value="Unassembled WGS sequence"/>
</dbReference>
<dbReference type="CDD" id="cd00186">
    <property type="entry name" value="TOP1Ac"/>
    <property type="match status" value="1"/>
</dbReference>
<dbReference type="Pfam" id="PF13368">
    <property type="entry name" value="Toprim_C_rpt"/>
    <property type="match status" value="4"/>
</dbReference>
<dbReference type="GO" id="GO:0003677">
    <property type="term" value="F:DNA binding"/>
    <property type="evidence" value="ECO:0007669"/>
    <property type="project" value="UniProtKB-KW"/>
</dbReference>
<keyword evidence="7 8" id="KW-0413">Isomerase</keyword>
<comment type="catalytic activity">
    <reaction evidence="1 8">
        <text>ATP-independent breakage of single-stranded DNA, followed by passage and rejoining.</text>
        <dbReference type="EC" id="5.6.2.1"/>
    </reaction>
</comment>
<dbReference type="GO" id="GO:0046872">
    <property type="term" value="F:metal ion binding"/>
    <property type="evidence" value="ECO:0007669"/>
    <property type="project" value="UniProtKB-KW"/>
</dbReference>
<dbReference type="CDD" id="cd03363">
    <property type="entry name" value="TOPRIM_TopoIA_TopoI"/>
    <property type="match status" value="1"/>
</dbReference>
<feature type="site" description="Interaction with DNA" evidence="8">
    <location>
        <position position="189"/>
    </location>
</feature>
<dbReference type="InterPro" id="IPR013497">
    <property type="entry name" value="Topo_IA_cen"/>
</dbReference>
<evidence type="ECO:0000259" key="10">
    <source>
        <dbReference type="PROSITE" id="PS50880"/>
    </source>
</evidence>
<feature type="compositionally biased region" description="Basic and acidic residues" evidence="9">
    <location>
        <begin position="512"/>
        <end position="535"/>
    </location>
</feature>
<evidence type="ECO:0000313" key="13">
    <source>
        <dbReference type="Proteomes" id="UP000198960"/>
    </source>
</evidence>
<dbReference type="PROSITE" id="PS00396">
    <property type="entry name" value="TOPO_IA_1"/>
    <property type="match status" value="1"/>
</dbReference>
<feature type="site" description="Interaction with DNA" evidence="8">
    <location>
        <position position="204"/>
    </location>
</feature>
<evidence type="ECO:0000256" key="6">
    <source>
        <dbReference type="ARBA" id="ARBA00023125"/>
    </source>
</evidence>
<dbReference type="InterPro" id="IPR013825">
    <property type="entry name" value="Topo_IA_cen_sub2"/>
</dbReference>
<dbReference type="Gene3D" id="2.70.20.10">
    <property type="entry name" value="Topoisomerase I, domain 3"/>
    <property type="match status" value="1"/>
</dbReference>
<keyword evidence="3" id="KW-0479">Metal-binding</keyword>
<dbReference type="PRINTS" id="PR00417">
    <property type="entry name" value="PRTPISMRASEI"/>
</dbReference>
<dbReference type="InterPro" id="IPR034149">
    <property type="entry name" value="TOPRIM_TopoI"/>
</dbReference>
<dbReference type="Gene3D" id="1.10.460.10">
    <property type="entry name" value="Topoisomerase I, domain 2"/>
    <property type="match status" value="1"/>
</dbReference>
<dbReference type="EMBL" id="FOEE01000021">
    <property type="protein sequence ID" value="SEP27945.1"/>
    <property type="molecule type" value="Genomic_DNA"/>
</dbReference>
<keyword evidence="5 8" id="KW-0799">Topoisomerase</keyword>
<feature type="site" description="Interaction with DNA" evidence="8">
    <location>
        <position position="197"/>
    </location>
</feature>
<evidence type="ECO:0000256" key="1">
    <source>
        <dbReference type="ARBA" id="ARBA00000213"/>
    </source>
</evidence>
<feature type="domain" description="Topo IA-type catalytic" evidence="11">
    <location>
        <begin position="178"/>
        <end position="643"/>
    </location>
</feature>
<dbReference type="PROSITE" id="PS52039">
    <property type="entry name" value="TOPO_IA_2"/>
    <property type="match status" value="1"/>
</dbReference>
<feature type="site" description="Interaction with DNA" evidence="8">
    <location>
        <position position="69"/>
    </location>
</feature>
<organism evidence="12 13">
    <name type="scientific">Trujillonella endophytica</name>
    <dbReference type="NCBI Taxonomy" id="673521"/>
    <lineage>
        <taxon>Bacteria</taxon>
        <taxon>Bacillati</taxon>
        <taxon>Actinomycetota</taxon>
        <taxon>Actinomycetes</taxon>
        <taxon>Geodermatophilales</taxon>
        <taxon>Geodermatophilaceae</taxon>
        <taxon>Trujillonella</taxon>
    </lineage>
</organism>
<feature type="site" description="Interaction with DNA" evidence="8">
    <location>
        <position position="367"/>
    </location>
</feature>
<dbReference type="SMART" id="SM00436">
    <property type="entry name" value="TOP1Bc"/>
    <property type="match status" value="1"/>
</dbReference>
<comment type="function">
    <text evidence="8">Releases the supercoiling and torsional tension of DNA, which is introduced during the DNA replication and transcription, by transiently cleaving and rejoining one strand of the DNA duplex. Introduces a single-strand break via transesterification at a target site in duplex DNA. The scissile phosphodiester is attacked by the catalytic tyrosine of the enzyme, resulting in the formation of a DNA-(5'-phosphotyrosyl)-enzyme intermediate and the expulsion of a 3'-OH DNA strand. The free DNA strand then undergoes passage around the unbroken strand, thus removing DNA supercoils. Finally, in the religation step, the DNA 3'-OH attacks the covalent intermediate to expel the active-site tyrosine and restore the DNA phosphodiester backbone.</text>
</comment>
<dbReference type="GO" id="GO:0006265">
    <property type="term" value="P:DNA topological change"/>
    <property type="evidence" value="ECO:0007669"/>
    <property type="project" value="UniProtKB-UniRule"/>
</dbReference>
<dbReference type="PROSITE" id="PS50880">
    <property type="entry name" value="TOPRIM"/>
    <property type="match status" value="1"/>
</dbReference>
<dbReference type="OrthoDB" id="9804262at2"/>
<feature type="compositionally biased region" description="Low complexity" evidence="9">
    <location>
        <begin position="944"/>
        <end position="953"/>
    </location>
</feature>
<comment type="subunit">
    <text evidence="8">Monomer.</text>
</comment>
<dbReference type="PANTHER" id="PTHR42785:SF1">
    <property type="entry name" value="DNA TOPOISOMERASE"/>
    <property type="match status" value="1"/>
</dbReference>
<dbReference type="InterPro" id="IPR003602">
    <property type="entry name" value="Topo_IA_DNA-bd_dom"/>
</dbReference>
<evidence type="ECO:0000256" key="7">
    <source>
        <dbReference type="ARBA" id="ARBA00023235"/>
    </source>
</evidence>
<evidence type="ECO:0000259" key="11">
    <source>
        <dbReference type="PROSITE" id="PS52039"/>
    </source>
</evidence>
<evidence type="ECO:0000256" key="3">
    <source>
        <dbReference type="ARBA" id="ARBA00022723"/>
    </source>
</evidence>
<evidence type="ECO:0000256" key="4">
    <source>
        <dbReference type="ARBA" id="ARBA00022842"/>
    </source>
</evidence>
<dbReference type="NCBIfam" id="TIGR01051">
    <property type="entry name" value="topA_bact"/>
    <property type="match status" value="1"/>
</dbReference>
<dbReference type="Pfam" id="PF01131">
    <property type="entry name" value="Topoisom_bac"/>
    <property type="match status" value="1"/>
</dbReference>
<dbReference type="InterPro" id="IPR023406">
    <property type="entry name" value="Topo_IA_AS"/>
</dbReference>
<feature type="region of interest" description="Disordered" evidence="9">
    <location>
        <begin position="1"/>
        <end position="36"/>
    </location>
</feature>
<feature type="region of interest" description="Disordered" evidence="9">
    <location>
        <begin position="905"/>
        <end position="962"/>
    </location>
</feature>
<evidence type="ECO:0000256" key="5">
    <source>
        <dbReference type="ARBA" id="ARBA00023029"/>
    </source>
</evidence>
<feature type="compositionally biased region" description="Low complexity" evidence="9">
    <location>
        <begin position="1"/>
        <end position="13"/>
    </location>
</feature>
<dbReference type="GO" id="GO:0003917">
    <property type="term" value="F:DNA topoisomerase type I (single strand cut, ATP-independent) activity"/>
    <property type="evidence" value="ECO:0007669"/>
    <property type="project" value="UniProtKB-UniRule"/>
</dbReference>
<dbReference type="RefSeq" id="WP_091949170.1">
    <property type="nucleotide sequence ID" value="NZ_FOEE01000021.1"/>
</dbReference>
<feature type="region of interest" description="Interaction with DNA" evidence="8">
    <location>
        <begin position="212"/>
        <end position="217"/>
    </location>
</feature>
<dbReference type="SMART" id="SM00493">
    <property type="entry name" value="TOPRIM"/>
    <property type="match status" value="1"/>
</dbReference>
<dbReference type="InterPro" id="IPR006171">
    <property type="entry name" value="TOPRIM_dom"/>
</dbReference>
<keyword evidence="13" id="KW-1185">Reference proteome</keyword>
<dbReference type="AlphaFoldDB" id="A0A1H8WJV8"/>
<feature type="site" description="Interaction with DNA" evidence="8">
    <location>
        <position position="574"/>
    </location>
</feature>
<dbReference type="InterPro" id="IPR000380">
    <property type="entry name" value="Topo_IA"/>
</dbReference>
<name>A0A1H8WJV8_9ACTN</name>
<accession>A0A1H8WJV8</accession>
<evidence type="ECO:0000313" key="12">
    <source>
        <dbReference type="EMBL" id="SEP27945.1"/>
    </source>
</evidence>
<feature type="active site" description="O-(5'-phospho-DNA)-tyrosine intermediate" evidence="8">
    <location>
        <position position="365"/>
    </location>
</feature>
<dbReference type="STRING" id="673521.SAMN05660991_04483"/>
<dbReference type="InterPro" id="IPR013824">
    <property type="entry name" value="Topo_IA_cen_sub1"/>
</dbReference>
<evidence type="ECO:0000256" key="8">
    <source>
        <dbReference type="HAMAP-Rule" id="MF_00952"/>
    </source>
</evidence>